<dbReference type="OrthoDB" id="3559038at2759"/>
<feature type="compositionally biased region" description="Basic and acidic residues" evidence="2">
    <location>
        <begin position="42"/>
        <end position="55"/>
    </location>
</feature>
<organism evidence="3 4">
    <name type="scientific">Marssonina brunnea f. sp. multigermtubi (strain MB_m1)</name>
    <name type="common">Marssonina leaf spot fungus</name>
    <dbReference type="NCBI Taxonomy" id="1072389"/>
    <lineage>
        <taxon>Eukaryota</taxon>
        <taxon>Fungi</taxon>
        <taxon>Dikarya</taxon>
        <taxon>Ascomycota</taxon>
        <taxon>Pezizomycotina</taxon>
        <taxon>Leotiomycetes</taxon>
        <taxon>Helotiales</taxon>
        <taxon>Drepanopezizaceae</taxon>
        <taxon>Drepanopeziza</taxon>
    </lineage>
</organism>
<feature type="region of interest" description="Disordered" evidence="2">
    <location>
        <begin position="30"/>
        <end position="60"/>
    </location>
</feature>
<dbReference type="GeneID" id="18764701"/>
<dbReference type="HOGENOM" id="CLU_375552_0_0_1"/>
<protein>
    <submittedName>
        <fullName evidence="3">Uncharacterized protein</fullName>
    </submittedName>
</protein>
<gene>
    <name evidence="3" type="ORF">MBM_08766</name>
</gene>
<name>K1XKK7_MARBU</name>
<dbReference type="AlphaFoldDB" id="K1XKK7"/>
<keyword evidence="4" id="KW-1185">Reference proteome</keyword>
<reference evidence="3 4" key="1">
    <citation type="journal article" date="2012" name="BMC Genomics">
        <title>Sequencing the genome of Marssonina brunnea reveals fungus-poplar co-evolution.</title>
        <authorList>
            <person name="Zhu S."/>
            <person name="Cao Y.-Z."/>
            <person name="Jiang C."/>
            <person name="Tan B.-Y."/>
            <person name="Wang Z."/>
            <person name="Feng S."/>
            <person name="Zhang L."/>
            <person name="Su X.-H."/>
            <person name="Brejova B."/>
            <person name="Vinar T."/>
            <person name="Xu M."/>
            <person name="Wang M.-X."/>
            <person name="Zhang S.-G."/>
            <person name="Huang M.-R."/>
            <person name="Wu R."/>
            <person name="Zhou Y."/>
        </authorList>
    </citation>
    <scope>NUCLEOTIDE SEQUENCE [LARGE SCALE GENOMIC DNA]</scope>
    <source>
        <strain evidence="3 4">MB_m1</strain>
    </source>
</reference>
<evidence type="ECO:0000313" key="3">
    <source>
        <dbReference type="EMBL" id="EKD13004.1"/>
    </source>
</evidence>
<accession>K1XKK7</accession>
<keyword evidence="1" id="KW-0175">Coiled coil</keyword>
<dbReference type="KEGG" id="mbe:MBM_08766"/>
<evidence type="ECO:0000256" key="2">
    <source>
        <dbReference type="SAM" id="MobiDB-lite"/>
    </source>
</evidence>
<dbReference type="InParanoid" id="K1XKK7"/>
<dbReference type="EMBL" id="JH921452">
    <property type="protein sequence ID" value="EKD13004.1"/>
    <property type="molecule type" value="Genomic_DNA"/>
</dbReference>
<proteinExistence type="predicted"/>
<feature type="coiled-coil region" evidence="1">
    <location>
        <begin position="365"/>
        <end position="468"/>
    </location>
</feature>
<sequence length="739" mass="80627">MSAPTMFTSGAPVSVGLDITAKNVVTPPAQVEHNSQPSAEKVTPEPAHKSGERHHMSPGLISSRATAMIKALDEWNGSLDTFPRELEFSAESERKLEKYEAKIALLKLGSEIKKTVKAAAEKAAILAKAEEESAQIIAQAEILAQKLADAVTSHNRNVASIGELEAPPVPIAGTMSSVEKLKARKKELQISKLKTELLETEIKVIEAEVAVDEKNAEAEVALKHIEEVRFAAGDFQFQGLRMKDQYKEMCASWAEKFGDDASSESSESDLNNNGHTGSDFATDQEIVFGAHKEELLNALAQIETLTNTNCILEAAALRDAEKIGVLRALEVALNGSNNNSIARAASLDEEISILKSAAFLNTRKIAELEDEKAAELLRVDSLTKELVTLRLTAQAAAAEIDSLKESQTNLKKDLANALVRVEKAEILNKEYEALKLSSKAAFDEIRSLKAAEANAKIIEKKSDALAEAQAAEIISLKAALLKFSTDITPTKSTTDPETLENNTKALQKTVAIPTIARAGTTAVANANATTPTAAEYQNLKDLVTVMKPLFSVGRDVRVRHNMVQLHNKMGKRYCVDKARFSAGYESVNSGRAVEDATIYLQGAKHCDQASGFVGIYGMPAQTVWQHRNFSIFIHILNMGVDMKVYTPAYRYGFNNTGFQSCYQKVMGKVCPSPSKLAITSDEAFNMHSDLVFAYNRMRSERDDVFRARGGHNIGRLEKKFFEAAWHPHEASAASNEATS</sequence>
<evidence type="ECO:0000256" key="1">
    <source>
        <dbReference type="SAM" id="Coils"/>
    </source>
</evidence>
<evidence type="ECO:0000313" key="4">
    <source>
        <dbReference type="Proteomes" id="UP000006753"/>
    </source>
</evidence>
<dbReference type="Proteomes" id="UP000006753">
    <property type="component" value="Unassembled WGS sequence"/>
</dbReference>